<name>G9MKA7_HYPVG</name>
<dbReference type="RefSeq" id="XP_013960085.1">
    <property type="nucleotide sequence ID" value="XM_014104610.1"/>
</dbReference>
<dbReference type="VEuPathDB" id="FungiDB:TRIVIDRAFT_62546"/>
<dbReference type="InParanoid" id="G9MKA7"/>
<dbReference type="GeneID" id="25796370"/>
<feature type="transmembrane region" description="Helical" evidence="1">
    <location>
        <begin position="66"/>
        <end position="94"/>
    </location>
</feature>
<accession>G9MKA7</accession>
<sequence>MSFSRTDEYSTKATSQYLSARTKIISSATASNIGFGQTDQVDKKWFSFSNAVACDILLNLKMESQAFLVICISPMLVALGITTLTPVSEFIFWFQDAVSTSTMSTHFRGESITVKPSLIDNNNSKICYTKEGHWKTLA</sequence>
<keyword evidence="1" id="KW-0812">Transmembrane</keyword>
<keyword evidence="3" id="KW-1185">Reference proteome</keyword>
<evidence type="ECO:0000313" key="3">
    <source>
        <dbReference type="Proteomes" id="UP000007115"/>
    </source>
</evidence>
<comment type="caution">
    <text evidence="2">The sequence shown here is derived from an EMBL/GenBank/DDBJ whole genome shotgun (WGS) entry which is preliminary data.</text>
</comment>
<evidence type="ECO:0000313" key="2">
    <source>
        <dbReference type="EMBL" id="EHK25891.1"/>
    </source>
</evidence>
<dbReference type="Proteomes" id="UP000007115">
    <property type="component" value="Unassembled WGS sequence"/>
</dbReference>
<dbReference type="HOGENOM" id="CLU_1855544_0_0_1"/>
<gene>
    <name evidence="2" type="ORF">TRIVIDRAFT_62546</name>
</gene>
<dbReference type="AlphaFoldDB" id="G9MKA7"/>
<proteinExistence type="predicted"/>
<protein>
    <submittedName>
        <fullName evidence="2">Uncharacterized protein</fullName>
    </submittedName>
</protein>
<keyword evidence="1" id="KW-1133">Transmembrane helix</keyword>
<keyword evidence="1" id="KW-0472">Membrane</keyword>
<dbReference type="EMBL" id="ABDF02000003">
    <property type="protein sequence ID" value="EHK25891.1"/>
    <property type="molecule type" value="Genomic_DNA"/>
</dbReference>
<reference evidence="2 3" key="1">
    <citation type="journal article" date="2011" name="Genome Biol.">
        <title>Comparative genome sequence analysis underscores mycoparasitism as the ancestral life style of Trichoderma.</title>
        <authorList>
            <person name="Kubicek C.P."/>
            <person name="Herrera-Estrella A."/>
            <person name="Seidl-Seiboth V."/>
            <person name="Martinez D.A."/>
            <person name="Druzhinina I.S."/>
            <person name="Thon M."/>
            <person name="Zeilinger S."/>
            <person name="Casas-Flores S."/>
            <person name="Horwitz B.A."/>
            <person name="Mukherjee P.K."/>
            <person name="Mukherjee M."/>
            <person name="Kredics L."/>
            <person name="Alcaraz L.D."/>
            <person name="Aerts A."/>
            <person name="Antal Z."/>
            <person name="Atanasova L."/>
            <person name="Cervantes-Badillo M.G."/>
            <person name="Challacombe J."/>
            <person name="Chertkov O."/>
            <person name="McCluskey K."/>
            <person name="Coulpier F."/>
            <person name="Deshpande N."/>
            <person name="von Doehren H."/>
            <person name="Ebbole D.J."/>
            <person name="Esquivel-Naranjo E.U."/>
            <person name="Fekete E."/>
            <person name="Flipphi M."/>
            <person name="Glaser F."/>
            <person name="Gomez-Rodriguez E.Y."/>
            <person name="Gruber S."/>
            <person name="Han C."/>
            <person name="Henrissat B."/>
            <person name="Hermosa R."/>
            <person name="Hernandez-Onate M."/>
            <person name="Karaffa L."/>
            <person name="Kosti I."/>
            <person name="Le Crom S."/>
            <person name="Lindquist E."/>
            <person name="Lucas S."/>
            <person name="Luebeck M."/>
            <person name="Luebeck P.S."/>
            <person name="Margeot A."/>
            <person name="Metz B."/>
            <person name="Misra M."/>
            <person name="Nevalainen H."/>
            <person name="Omann M."/>
            <person name="Packer N."/>
            <person name="Perrone G."/>
            <person name="Uresti-Rivera E.E."/>
            <person name="Salamov A."/>
            <person name="Schmoll M."/>
            <person name="Seiboth B."/>
            <person name="Shapiro H."/>
            <person name="Sukno S."/>
            <person name="Tamayo-Ramos J.A."/>
            <person name="Tisch D."/>
            <person name="Wiest A."/>
            <person name="Wilkinson H.H."/>
            <person name="Zhang M."/>
            <person name="Coutinho P.M."/>
            <person name="Kenerley C.M."/>
            <person name="Monte E."/>
            <person name="Baker S.E."/>
            <person name="Grigoriev I.V."/>
        </authorList>
    </citation>
    <scope>NUCLEOTIDE SEQUENCE [LARGE SCALE GENOMIC DNA]</scope>
    <source>
        <strain evidence="3">Gv29-8 / FGSC 10586</strain>
    </source>
</reference>
<evidence type="ECO:0000256" key="1">
    <source>
        <dbReference type="SAM" id="Phobius"/>
    </source>
</evidence>
<organism evidence="2 3">
    <name type="scientific">Hypocrea virens (strain Gv29-8 / FGSC 10586)</name>
    <name type="common">Gliocladium virens</name>
    <name type="synonym">Trichoderma virens</name>
    <dbReference type="NCBI Taxonomy" id="413071"/>
    <lineage>
        <taxon>Eukaryota</taxon>
        <taxon>Fungi</taxon>
        <taxon>Dikarya</taxon>
        <taxon>Ascomycota</taxon>
        <taxon>Pezizomycotina</taxon>
        <taxon>Sordariomycetes</taxon>
        <taxon>Hypocreomycetidae</taxon>
        <taxon>Hypocreales</taxon>
        <taxon>Hypocreaceae</taxon>
        <taxon>Trichoderma</taxon>
    </lineage>
</organism>